<accession>D1A1L7</accession>
<gene>
    <name evidence="2" type="ordered locus">Tcur_0337</name>
</gene>
<dbReference type="InterPro" id="IPR010982">
    <property type="entry name" value="Lambda_DNA-bd_dom_sf"/>
</dbReference>
<dbReference type="STRING" id="471852.Tcur_0337"/>
<sequence length="399" mass="44118">MAAGDTPERIGVRIARERKRRGLTQLGLAQRANYSRSHIAQVEAGHKMATPAFIAAVAAALGVSPARLYGQPFYENSPVRGAVHTHIPEIRRVLALVDVPPDLEGPPRRLTELDAELAMIRRLQVASRYSRIGERLPALLQELSWHAHHTEQARVWHMLFLAQEAAADLCRKLGYHDLAGTCLDRAAESARRAQDPHLPLLVVFRRSLLLLAVAQWRSALTLLDRAVRAVDHSREDAAEVLGTAHLRAAIAAARAGDAATAWDHHGQAVEIRRRAGRAPGDRHGITTGFVTGNVAIHGAAVAVELGDMDEAVRRDRRIHPRLLADLPPERRAHHEIDMSRALLETGDYGRALQRLEKAEQIAPQLTYFHPSARSAVAHLVDVRRTLPEPLRRLQSHMGV</sequence>
<dbReference type="SUPFAM" id="SSF47413">
    <property type="entry name" value="lambda repressor-like DNA-binding domains"/>
    <property type="match status" value="1"/>
</dbReference>
<dbReference type="KEGG" id="tcu:Tcur_0337"/>
<dbReference type="AlphaFoldDB" id="D1A1L7"/>
<dbReference type="Gene3D" id="1.25.40.10">
    <property type="entry name" value="Tetratricopeptide repeat domain"/>
    <property type="match status" value="1"/>
</dbReference>
<reference evidence="2 3" key="1">
    <citation type="journal article" date="2011" name="Stand. Genomic Sci.">
        <title>Complete genome sequence of Thermomonospora curvata type strain (B9).</title>
        <authorList>
            <person name="Chertkov O."/>
            <person name="Sikorski J."/>
            <person name="Nolan M."/>
            <person name="Lapidus A."/>
            <person name="Lucas S."/>
            <person name="Del Rio T.G."/>
            <person name="Tice H."/>
            <person name="Cheng J.F."/>
            <person name="Goodwin L."/>
            <person name="Pitluck S."/>
            <person name="Liolios K."/>
            <person name="Ivanova N."/>
            <person name="Mavromatis K."/>
            <person name="Mikhailova N."/>
            <person name="Ovchinnikova G."/>
            <person name="Pati A."/>
            <person name="Chen A."/>
            <person name="Palaniappan K."/>
            <person name="Djao O.D."/>
            <person name="Land M."/>
            <person name="Hauser L."/>
            <person name="Chang Y.J."/>
            <person name="Jeffries C.D."/>
            <person name="Brettin T."/>
            <person name="Han C."/>
            <person name="Detter J.C."/>
            <person name="Rohde M."/>
            <person name="Goker M."/>
            <person name="Woyke T."/>
            <person name="Bristow J."/>
            <person name="Eisen J.A."/>
            <person name="Markowitz V."/>
            <person name="Hugenholtz P."/>
            <person name="Klenk H.P."/>
            <person name="Kyrpides N.C."/>
        </authorList>
    </citation>
    <scope>NUCLEOTIDE SEQUENCE [LARGE SCALE GENOMIC DNA]</scope>
    <source>
        <strain evidence="3">ATCC 19995 / DSM 43183 / JCM 3096 / KCTC 9072 / NBRC 15933 / NCIMB 10081 / Henssen B9</strain>
    </source>
</reference>
<dbReference type="eggNOG" id="COG1396">
    <property type="taxonomic scope" value="Bacteria"/>
</dbReference>
<dbReference type="SUPFAM" id="SSF48452">
    <property type="entry name" value="TPR-like"/>
    <property type="match status" value="1"/>
</dbReference>
<organism evidence="2 3">
    <name type="scientific">Thermomonospora curvata (strain ATCC 19995 / DSM 43183 / JCM 3096 / KCTC 9072 / NBRC 15933 / NCIMB 10081 / Henssen B9)</name>
    <dbReference type="NCBI Taxonomy" id="471852"/>
    <lineage>
        <taxon>Bacteria</taxon>
        <taxon>Bacillati</taxon>
        <taxon>Actinomycetota</taxon>
        <taxon>Actinomycetes</taxon>
        <taxon>Streptosporangiales</taxon>
        <taxon>Thermomonosporaceae</taxon>
        <taxon>Thermomonospora</taxon>
    </lineage>
</organism>
<dbReference type="InterPro" id="IPR001387">
    <property type="entry name" value="Cro/C1-type_HTH"/>
</dbReference>
<dbReference type="eggNOG" id="COG0457">
    <property type="taxonomic scope" value="Bacteria"/>
</dbReference>
<dbReference type="PROSITE" id="PS50943">
    <property type="entry name" value="HTH_CROC1"/>
    <property type="match status" value="1"/>
</dbReference>
<keyword evidence="3" id="KW-1185">Reference proteome</keyword>
<evidence type="ECO:0000313" key="3">
    <source>
        <dbReference type="Proteomes" id="UP000001918"/>
    </source>
</evidence>
<dbReference type="RefSeq" id="WP_012850723.1">
    <property type="nucleotide sequence ID" value="NC_013510.1"/>
</dbReference>
<dbReference type="OrthoDB" id="3504495at2"/>
<dbReference type="SMART" id="SM00530">
    <property type="entry name" value="HTH_XRE"/>
    <property type="match status" value="1"/>
</dbReference>
<dbReference type="Pfam" id="PF01381">
    <property type="entry name" value="HTH_3"/>
    <property type="match status" value="1"/>
</dbReference>
<dbReference type="EMBL" id="CP001738">
    <property type="protein sequence ID" value="ACY95939.1"/>
    <property type="molecule type" value="Genomic_DNA"/>
</dbReference>
<feature type="domain" description="HTH cro/C1-type" evidence="1">
    <location>
        <begin position="14"/>
        <end position="68"/>
    </location>
</feature>
<dbReference type="Proteomes" id="UP000001918">
    <property type="component" value="Chromosome"/>
</dbReference>
<evidence type="ECO:0000259" key="1">
    <source>
        <dbReference type="PROSITE" id="PS50943"/>
    </source>
</evidence>
<evidence type="ECO:0000313" key="2">
    <source>
        <dbReference type="EMBL" id="ACY95939.1"/>
    </source>
</evidence>
<protein>
    <submittedName>
        <fullName evidence="2">Transcriptional regulator, XRE family</fullName>
    </submittedName>
</protein>
<dbReference type="Gene3D" id="1.10.260.40">
    <property type="entry name" value="lambda repressor-like DNA-binding domains"/>
    <property type="match status" value="1"/>
</dbReference>
<proteinExistence type="predicted"/>
<name>D1A1L7_THECD</name>
<dbReference type="HOGENOM" id="CLU_033540_2_0_11"/>
<dbReference type="CDD" id="cd00093">
    <property type="entry name" value="HTH_XRE"/>
    <property type="match status" value="1"/>
</dbReference>
<dbReference type="GO" id="GO:0003677">
    <property type="term" value="F:DNA binding"/>
    <property type="evidence" value="ECO:0007669"/>
    <property type="project" value="InterPro"/>
</dbReference>
<dbReference type="InterPro" id="IPR011990">
    <property type="entry name" value="TPR-like_helical_dom_sf"/>
</dbReference>